<feature type="region of interest" description="Disordered" evidence="2">
    <location>
        <begin position="256"/>
        <end position="325"/>
    </location>
</feature>
<dbReference type="Pfam" id="PF13517">
    <property type="entry name" value="FG-GAP_3"/>
    <property type="match status" value="1"/>
</dbReference>
<evidence type="ECO:0000256" key="3">
    <source>
        <dbReference type="SAM" id="SignalP"/>
    </source>
</evidence>
<evidence type="ECO:0000256" key="2">
    <source>
        <dbReference type="SAM" id="MobiDB-lite"/>
    </source>
</evidence>
<evidence type="ECO:0000313" key="5">
    <source>
        <dbReference type="EMBL" id="KAK8070732.1"/>
    </source>
</evidence>
<dbReference type="EMBL" id="JAQQWN010000008">
    <property type="protein sequence ID" value="KAK8070732.1"/>
    <property type="molecule type" value="Genomic_DNA"/>
</dbReference>
<evidence type="ECO:0000259" key="4">
    <source>
        <dbReference type="Pfam" id="PF13472"/>
    </source>
</evidence>
<dbReference type="InterPro" id="IPR051532">
    <property type="entry name" value="Ester_Hydrolysis_Enzymes"/>
</dbReference>
<dbReference type="InterPro" id="IPR028994">
    <property type="entry name" value="Integrin_alpha_N"/>
</dbReference>
<accession>A0ABR1VIM2</accession>
<dbReference type="PANTHER" id="PTHR30383">
    <property type="entry name" value="THIOESTERASE 1/PROTEASE 1/LYSOPHOSPHOLIPASE L1"/>
    <property type="match status" value="1"/>
</dbReference>
<name>A0ABR1VIM2_9PEZI</name>
<proteinExistence type="predicted"/>
<feature type="chain" id="PRO_5045359602" description="SGNH hydrolase-type esterase domain-containing protein" evidence="3">
    <location>
        <begin position="26"/>
        <end position="1272"/>
    </location>
</feature>
<dbReference type="GeneID" id="92048310"/>
<sequence>MRAIDFLLGPYGLGLILCFLPIILAGPVRQTEPQTQSHGQLVTRQVAPKDFYLRIMPLGASITYGQPGDEESEGRSYRKFLRDKLRSRGWKVNMVGSRKYGNMADNDVEGWPGYTIDQVKEKAKSAVPFYKPNLILINAGTNDALQNRDIEYAGSRMEQLVLGCFAESPDAVVILSTLLPNLNTPDAVSVINRQIRDLVAKTAMSGYKIHLADMDDGFIGTDQIRPVPDGTHPHVVGQSRMAAVWHLAIEQVEEKEGWLKPPSSDVSFQDDAENSSGNQCDKKYDSGSQDPRSGQPVLRGTSPEIKSDGRYVHKSTPRGKIMSGNFDKDHQPVVYSAQLVNVYGVDRGGERDDLVVVSGDTKTVHVYVNYPGLRWNVIPAKIDYFCINRGIRWGDVNNDGLDDFICIDPSGNMFVSINMGGLSSVTFKDVGKFKAVPSGYSQKDVRLGDIDGDGRLDYCVINPGGSVHCWRNGGILQDRAEYWQDLGIVFTPPQPIDDIASMRFVDINGDFKSDILWVDETGKVRTWISQRGTDKSMAPHWDDLGVTHAGMGQNVGGRQNIGFGRLYSGLPSYLRYTVDCKSVCEVEVRAWENLGSGGKYQKGDGVFFGDMTNTALSSGNDDYAWISPEGSVAIFPNVNTPPSTAGYPDWGVVHIALQTGMDRKALHIGDWNGDGFADVIGVDKKTGSLTVWLTSWQDGKFSFSQRTSTAPRCTQGWGVGRLDIGAYFQDLTGSGCVDYLCMEPNGRTTAWLNDCKQDLFDLRDVGQVKFAEKQTDRANLRFADVNGDGRADYLWVDKFNGDTRVWINGGERPESERSDLGGSVFLWHAQGAVYHGSARGTNLHFANLGGIGRADMIEVDPNTAQGKVWFNSCPGGSGGDDNGITPRDPQLPSFTPTPVCPVSLCYMHVEFSTFWGLQGSGSSSKEFQVLAQKRLPKFKISMVAWGFAYITEQWYRRYPGVSHLGTPSRGPPATPSAAYTSLTRQELISNYDTEHNPDKQILRDLAIGCLSGYLPDGSKAASPPVPTQAWENYWNHDWLPENLPRRGGSKCIRSPGQYLADQLGSHGNRAALIHCQRDLNQMKGRIFNLPFSRQERAGTDPMSEDAFNNILTASLRSLASQNELLTTLGEVIGVWRYVNEPITRGLALNNTANMIDAARSISRELPALGSVGPITAQFIPIWYRVAARRSLEWMETHLDRVTERYTQAMDSGLAPPDAERVLAIIRSLRVDLVHIRSPLDEPPRRLAARASGFLARLMEAARIGPRLELSLD</sequence>
<dbReference type="Gene3D" id="3.40.50.1110">
    <property type="entry name" value="SGNH hydrolase"/>
    <property type="match status" value="1"/>
</dbReference>
<dbReference type="RefSeq" id="XP_066664540.1">
    <property type="nucleotide sequence ID" value="XM_066815250.1"/>
</dbReference>
<evidence type="ECO:0000256" key="1">
    <source>
        <dbReference type="ARBA" id="ARBA00022729"/>
    </source>
</evidence>
<feature type="signal peptide" evidence="3">
    <location>
        <begin position="1"/>
        <end position="25"/>
    </location>
</feature>
<dbReference type="SUPFAM" id="SSF69318">
    <property type="entry name" value="Integrin alpha N-terminal domain"/>
    <property type="match status" value="2"/>
</dbReference>
<keyword evidence="1 3" id="KW-0732">Signal</keyword>
<dbReference type="Proteomes" id="UP001433268">
    <property type="component" value="Unassembled WGS sequence"/>
</dbReference>
<dbReference type="Gene3D" id="2.130.10.130">
    <property type="entry name" value="Integrin alpha, N-terminal"/>
    <property type="match status" value="1"/>
</dbReference>
<feature type="domain" description="SGNH hydrolase-type esterase" evidence="4">
    <location>
        <begin position="58"/>
        <end position="238"/>
    </location>
</feature>
<dbReference type="InterPro" id="IPR036514">
    <property type="entry name" value="SGNH_hydro_sf"/>
</dbReference>
<comment type="caution">
    <text evidence="5">The sequence shown here is derived from an EMBL/GenBank/DDBJ whole genome shotgun (WGS) entry which is preliminary data.</text>
</comment>
<evidence type="ECO:0000313" key="6">
    <source>
        <dbReference type="Proteomes" id="UP001433268"/>
    </source>
</evidence>
<dbReference type="CDD" id="cd01833">
    <property type="entry name" value="XynB_like"/>
    <property type="match status" value="1"/>
</dbReference>
<gene>
    <name evidence="5" type="ORF">PG997_010935</name>
</gene>
<dbReference type="Pfam" id="PF13472">
    <property type="entry name" value="Lipase_GDSL_2"/>
    <property type="match status" value="1"/>
</dbReference>
<organism evidence="5 6">
    <name type="scientific">Apiospora hydei</name>
    <dbReference type="NCBI Taxonomy" id="1337664"/>
    <lineage>
        <taxon>Eukaryota</taxon>
        <taxon>Fungi</taxon>
        <taxon>Dikarya</taxon>
        <taxon>Ascomycota</taxon>
        <taxon>Pezizomycotina</taxon>
        <taxon>Sordariomycetes</taxon>
        <taxon>Xylariomycetidae</taxon>
        <taxon>Amphisphaeriales</taxon>
        <taxon>Apiosporaceae</taxon>
        <taxon>Apiospora</taxon>
    </lineage>
</organism>
<dbReference type="InterPro" id="IPR013517">
    <property type="entry name" value="FG-GAP"/>
</dbReference>
<dbReference type="InterPro" id="IPR013830">
    <property type="entry name" value="SGNH_hydro"/>
</dbReference>
<dbReference type="PANTHER" id="PTHR30383:SF31">
    <property type="entry name" value="SGNH HYDROLASE-TYPE ESTERASE DOMAIN-CONTAINING PROTEIN-RELATED"/>
    <property type="match status" value="1"/>
</dbReference>
<dbReference type="SUPFAM" id="SSF52266">
    <property type="entry name" value="SGNH hydrolase"/>
    <property type="match status" value="1"/>
</dbReference>
<protein>
    <recommendedName>
        <fullName evidence="4">SGNH hydrolase-type esterase domain-containing protein</fullName>
    </recommendedName>
</protein>
<reference evidence="5 6" key="1">
    <citation type="submission" date="2023-01" db="EMBL/GenBank/DDBJ databases">
        <title>Analysis of 21 Apiospora genomes using comparative genomics revels a genus with tremendous synthesis potential of carbohydrate active enzymes and secondary metabolites.</title>
        <authorList>
            <person name="Sorensen T."/>
        </authorList>
    </citation>
    <scope>NUCLEOTIDE SEQUENCE [LARGE SCALE GENOMIC DNA]</scope>
    <source>
        <strain evidence="5 6">CBS 114990</strain>
    </source>
</reference>
<keyword evidence="6" id="KW-1185">Reference proteome</keyword>